<proteinExistence type="predicted"/>
<name>A0ABX0LD23_9NEIS</name>
<reference evidence="2 3" key="1">
    <citation type="submission" date="2020-03" db="EMBL/GenBank/DDBJ databases">
        <title>Draft genome sequence of environmentally isolated cultures.</title>
        <authorList>
            <person name="Wilson H.S."/>
            <person name="De Leon M.E."/>
        </authorList>
    </citation>
    <scope>NUCLEOTIDE SEQUENCE [LARGE SCALE GENOMIC DNA]</scope>
    <source>
        <strain evidence="2 3">HSC-31F16</strain>
    </source>
</reference>
<evidence type="ECO:0000313" key="2">
    <source>
        <dbReference type="EMBL" id="NHR07422.1"/>
    </source>
</evidence>
<comment type="caution">
    <text evidence="2">The sequence shown here is derived from an EMBL/GenBank/DDBJ whole genome shotgun (WGS) entry which is preliminary data.</text>
</comment>
<feature type="region of interest" description="Disordered" evidence="1">
    <location>
        <begin position="1"/>
        <end position="24"/>
    </location>
</feature>
<gene>
    <name evidence="2" type="ORF">HA052_19715</name>
</gene>
<accession>A0ABX0LD23</accession>
<evidence type="ECO:0000256" key="1">
    <source>
        <dbReference type="SAM" id="MobiDB-lite"/>
    </source>
</evidence>
<keyword evidence="3" id="KW-1185">Reference proteome</keyword>
<organism evidence="2 3">
    <name type="scientific">Chromobacterium fluminis</name>
    <dbReference type="NCBI Taxonomy" id="3044269"/>
    <lineage>
        <taxon>Bacteria</taxon>
        <taxon>Pseudomonadati</taxon>
        <taxon>Pseudomonadota</taxon>
        <taxon>Betaproteobacteria</taxon>
        <taxon>Neisseriales</taxon>
        <taxon>Chromobacteriaceae</taxon>
        <taxon>Chromobacterium</taxon>
    </lineage>
</organism>
<dbReference type="Proteomes" id="UP001515641">
    <property type="component" value="Unassembled WGS sequence"/>
</dbReference>
<evidence type="ECO:0000313" key="3">
    <source>
        <dbReference type="Proteomes" id="UP001515641"/>
    </source>
</evidence>
<dbReference type="RefSeq" id="WP_166453231.1">
    <property type="nucleotide sequence ID" value="NZ_JAAOMA010000034.1"/>
</dbReference>
<dbReference type="EMBL" id="JAAOMA010000034">
    <property type="protein sequence ID" value="NHR07422.1"/>
    <property type="molecule type" value="Genomic_DNA"/>
</dbReference>
<sequence length="98" mass="10978">MEDRTRKFSVQPVPVEQKMSDLPAGQQAEVQSWLTLLVGQSNEPKSVMDGMTQAECEAFNQWVSEQTGDPEHGGAIDCMKWPGWGEVVMRRAKERAAK</sequence>
<protein>
    <submittedName>
        <fullName evidence="2">Uncharacterized protein</fullName>
    </submittedName>
</protein>